<dbReference type="Proteomes" id="UP000005222">
    <property type="component" value="Chromosome N"/>
</dbReference>
<dbReference type="GO" id="GO:0031415">
    <property type="term" value="C:NatA complex"/>
    <property type="evidence" value="ECO:0007669"/>
    <property type="project" value="TreeGrafter"/>
</dbReference>
<dbReference type="FunCoup" id="G8XZ69">
    <property type="interactions" value="1767"/>
</dbReference>
<keyword evidence="3" id="KW-0175">Coiled coil</keyword>
<protein>
    <submittedName>
        <fullName evidence="5">Piso0_005503 protein</fullName>
    </submittedName>
</protein>
<reference evidence="5 6" key="1">
    <citation type="journal article" date="2012" name="G3 (Bethesda)">
        <title>Pichia sorbitophila, an interspecies yeast hybrid reveals early steps of genome resolution following polyploidization.</title>
        <authorList>
            <person name="Leh Louis V."/>
            <person name="Despons L."/>
            <person name="Friedrich A."/>
            <person name="Martin T."/>
            <person name="Durrens P."/>
            <person name="Casaregola S."/>
            <person name="Neuveglise C."/>
            <person name="Fairhead C."/>
            <person name="Marck C."/>
            <person name="Cruz J.A."/>
            <person name="Straub M.L."/>
            <person name="Kugler V."/>
            <person name="Sacerdot C."/>
            <person name="Uzunov Z."/>
            <person name="Thierry A."/>
            <person name="Weiss S."/>
            <person name="Bleykasten C."/>
            <person name="De Montigny J."/>
            <person name="Jacques N."/>
            <person name="Jung P."/>
            <person name="Lemaire M."/>
            <person name="Mallet S."/>
            <person name="Morel G."/>
            <person name="Richard G.F."/>
            <person name="Sarkar A."/>
            <person name="Savel G."/>
            <person name="Schacherer J."/>
            <person name="Seret M.L."/>
            <person name="Talla E."/>
            <person name="Samson G."/>
            <person name="Jubin C."/>
            <person name="Poulain J."/>
            <person name="Vacherie B."/>
            <person name="Barbe V."/>
            <person name="Pelletier E."/>
            <person name="Sherman D.J."/>
            <person name="Westhof E."/>
            <person name="Weissenbach J."/>
            <person name="Baret P.V."/>
            <person name="Wincker P."/>
            <person name="Gaillardin C."/>
            <person name="Dujon B."/>
            <person name="Souciet J.L."/>
        </authorList>
    </citation>
    <scope>NUCLEOTIDE SEQUENCE [LARGE SCALE GENOMIC DNA]</scope>
    <source>
        <strain evidence="6">ATCC MYA-4447 / BCRC 22081 / CBS 7064 / NBRC 10061 / NRRL Y-12695</strain>
    </source>
</reference>
<keyword evidence="1" id="KW-0677">Repeat</keyword>
<evidence type="ECO:0000256" key="2">
    <source>
        <dbReference type="ARBA" id="ARBA00022803"/>
    </source>
</evidence>
<dbReference type="PIRSF" id="PIRSF000422">
    <property type="entry name" value="N-terminal-AcTrfase-A_aux_su"/>
    <property type="match status" value="1"/>
</dbReference>
<dbReference type="EMBL" id="FO082046">
    <property type="protein sequence ID" value="CCE86978.1"/>
    <property type="molecule type" value="Genomic_DNA"/>
</dbReference>
<accession>G8XZ69</accession>
<dbReference type="PANTHER" id="PTHR22767">
    <property type="entry name" value="N-TERMINAL ACETYLTRANSFERASE-RELATED"/>
    <property type="match status" value="1"/>
</dbReference>
<dbReference type="Gene3D" id="1.25.40.1040">
    <property type="match status" value="1"/>
</dbReference>
<dbReference type="InterPro" id="IPR021183">
    <property type="entry name" value="NatA_aux_su"/>
</dbReference>
<evidence type="ECO:0000256" key="4">
    <source>
        <dbReference type="SAM" id="MobiDB-lite"/>
    </source>
</evidence>
<dbReference type="OMA" id="MEMRADY"/>
<gene>
    <name evidence="5" type="primary">Piso0_005503</name>
    <name evidence="5" type="ORF">GNLVRS01_PISO0N16513g</name>
</gene>
<dbReference type="SUPFAM" id="SSF48452">
    <property type="entry name" value="TPR-like"/>
    <property type="match status" value="2"/>
</dbReference>
<feature type="coiled-coil region" evidence="3">
    <location>
        <begin position="497"/>
        <end position="527"/>
    </location>
</feature>
<dbReference type="eggNOG" id="KOG1156">
    <property type="taxonomic scope" value="Eukaryota"/>
</dbReference>
<proteinExistence type="predicted"/>
<dbReference type="Pfam" id="PF12569">
    <property type="entry name" value="NatA_aux_su"/>
    <property type="match status" value="2"/>
</dbReference>
<evidence type="ECO:0000256" key="1">
    <source>
        <dbReference type="ARBA" id="ARBA00022737"/>
    </source>
</evidence>
<dbReference type="Gene3D" id="1.25.40.1010">
    <property type="match status" value="1"/>
</dbReference>
<dbReference type="PANTHER" id="PTHR22767:SF2">
    <property type="entry name" value="N(ALPHA)-ACETYLTRANSFERASE 15_16, ISOFORM A"/>
    <property type="match status" value="1"/>
</dbReference>
<feature type="compositionally biased region" description="Basic residues" evidence="4">
    <location>
        <begin position="616"/>
        <end position="630"/>
    </location>
</feature>
<evidence type="ECO:0000313" key="6">
    <source>
        <dbReference type="Proteomes" id="UP000005222"/>
    </source>
</evidence>
<dbReference type="FunFam" id="1.25.40.1040:FF:000003">
    <property type="entry name" value="N-terminal acetyltransferase A, auxiliary subunit"/>
    <property type="match status" value="1"/>
</dbReference>
<evidence type="ECO:0000313" key="5">
    <source>
        <dbReference type="EMBL" id="CCE86978.1"/>
    </source>
</evidence>
<keyword evidence="6" id="KW-1185">Reference proteome</keyword>
<keyword evidence="2" id="KW-0802">TPR repeat</keyword>
<organism evidence="5 6">
    <name type="scientific">Pichia sorbitophila (strain ATCC MYA-4447 / BCRC 22081 / CBS 7064 / NBRC 10061 / NRRL Y-12695)</name>
    <name type="common">Hybrid yeast</name>
    <dbReference type="NCBI Taxonomy" id="559304"/>
    <lineage>
        <taxon>Eukaryota</taxon>
        <taxon>Fungi</taxon>
        <taxon>Dikarya</taxon>
        <taxon>Ascomycota</taxon>
        <taxon>Saccharomycotina</taxon>
        <taxon>Pichiomycetes</taxon>
        <taxon>Debaryomycetaceae</taxon>
        <taxon>Millerozyma</taxon>
    </lineage>
</organism>
<evidence type="ECO:0000256" key="3">
    <source>
        <dbReference type="SAM" id="Coils"/>
    </source>
</evidence>
<name>G8XZ69_PICSO</name>
<dbReference type="SMART" id="SM00028">
    <property type="entry name" value="TPR"/>
    <property type="match status" value="6"/>
</dbReference>
<sequence>MVVRHGPILARKEDANFNEALKLYESKQYKKALKLVDQTLKKNSNHAESLALKGCIFHFTGNKQEAEEYIHKALNKGEKNYLVNHLAGVYYRALENYQDAAKWFKATLDNGSPNKHLWRDLSNIQVHVRDYKNLKDSKQAYLEFQPGYRANWTGTAVALHLNKNYSGAVSTLSKIEDIIKDHLQEGDRYEQSECVLYKNSIIAEGGDVEKALEVLEKDDSEIRDRLAFLEYKAKYLYILDRKKEASLVYRELLKRNPDNVNYYLALDDALDLKTKPLETRLRVYEKLQAFYPLSDPPKFLPLCFLPANSPQFHDKAKEYVLSQLKRGVPSTFVNIKHLYKDAAKRDIIAKIVLDFHDNQAPSLAPTVVVWTKFFLTQHYLYLGDFEKANKFADEAISHSPTLVELYMLKARVLKHEHKIAEASQVMEEARKLDLQDRFVNSKSTKYLLRADQVDEAIDKISLFTKLDENAVNGCKDLHLMQVNWVILESAEAYTRLYHAYAKELASLESTNKEEEESEAEVELHEKVELYRGLAIKRYQAIVNIFKSWYNDLFDFHSYCLRRGTPRDYLQSLKWSDHLGATPIYPRAIEGLVSLYLELNEQISTSAEANLGDSSKTKKNNKKQKKARAQNLKKREELIAKVESVKNESDPLGTEFLKSLYSKECNILDLAFALVKPLTEEAQDNVITWRVAYEVYLKQGKYILALQAIKNLERILNPHKTKKLRSMAERVVRLNKACREDQTTNAAIIKVVEKGISTTYPDFNESDVPGFLKLYSH</sequence>
<feature type="region of interest" description="Disordered" evidence="4">
    <location>
        <begin position="609"/>
        <end position="630"/>
    </location>
</feature>
<dbReference type="InterPro" id="IPR011990">
    <property type="entry name" value="TPR-like_helical_dom_sf"/>
</dbReference>
<dbReference type="InterPro" id="IPR019734">
    <property type="entry name" value="TPR_rpt"/>
</dbReference>
<dbReference type="HOGENOM" id="CLU_006686_1_1_1"/>
<dbReference type="InParanoid" id="G8XZ69"/>
<dbReference type="OrthoDB" id="10263032at2759"/>
<dbReference type="STRING" id="559304.G8XZ69"/>
<dbReference type="AlphaFoldDB" id="G8XZ69"/>